<dbReference type="EMBL" id="JBHUME010000008">
    <property type="protein sequence ID" value="MFD2613367.1"/>
    <property type="molecule type" value="Genomic_DNA"/>
</dbReference>
<organism evidence="2 3">
    <name type="scientific">Paenibacillus gansuensis</name>
    <dbReference type="NCBI Taxonomy" id="306542"/>
    <lineage>
        <taxon>Bacteria</taxon>
        <taxon>Bacillati</taxon>
        <taxon>Bacillota</taxon>
        <taxon>Bacilli</taxon>
        <taxon>Bacillales</taxon>
        <taxon>Paenibacillaceae</taxon>
        <taxon>Paenibacillus</taxon>
    </lineage>
</organism>
<gene>
    <name evidence="2" type="ORF">ACFSUF_13130</name>
</gene>
<evidence type="ECO:0000313" key="2">
    <source>
        <dbReference type="EMBL" id="MFD2613367.1"/>
    </source>
</evidence>
<sequence>MTDNRRTIKETDGNPRSKLEDLQPHERPGFIIGETEHTRAKQQKLEAEAKNRI</sequence>
<dbReference type="RefSeq" id="WP_377603364.1">
    <property type="nucleotide sequence ID" value="NZ_JBHUME010000008.1"/>
</dbReference>
<evidence type="ECO:0000256" key="1">
    <source>
        <dbReference type="SAM" id="MobiDB-lite"/>
    </source>
</evidence>
<feature type="region of interest" description="Disordered" evidence="1">
    <location>
        <begin position="1"/>
        <end position="53"/>
    </location>
</feature>
<protein>
    <submittedName>
        <fullName evidence="2">Uncharacterized protein</fullName>
    </submittedName>
</protein>
<name>A0ABW5PDD2_9BACL</name>
<reference evidence="3" key="1">
    <citation type="journal article" date="2019" name="Int. J. Syst. Evol. Microbiol.">
        <title>The Global Catalogue of Microorganisms (GCM) 10K type strain sequencing project: providing services to taxonomists for standard genome sequencing and annotation.</title>
        <authorList>
            <consortium name="The Broad Institute Genomics Platform"/>
            <consortium name="The Broad Institute Genome Sequencing Center for Infectious Disease"/>
            <person name="Wu L."/>
            <person name="Ma J."/>
        </authorList>
    </citation>
    <scope>NUCLEOTIDE SEQUENCE [LARGE SCALE GENOMIC DNA]</scope>
    <source>
        <strain evidence="3">KCTC 3950</strain>
    </source>
</reference>
<dbReference type="Proteomes" id="UP001597541">
    <property type="component" value="Unassembled WGS sequence"/>
</dbReference>
<accession>A0ABW5PDD2</accession>
<proteinExistence type="predicted"/>
<comment type="caution">
    <text evidence="2">The sequence shown here is derived from an EMBL/GenBank/DDBJ whole genome shotgun (WGS) entry which is preliminary data.</text>
</comment>
<keyword evidence="3" id="KW-1185">Reference proteome</keyword>
<evidence type="ECO:0000313" key="3">
    <source>
        <dbReference type="Proteomes" id="UP001597541"/>
    </source>
</evidence>